<organism evidence="1 2">
    <name type="scientific">Nelumbo nucifera</name>
    <name type="common">Sacred lotus</name>
    <dbReference type="NCBI Taxonomy" id="4432"/>
    <lineage>
        <taxon>Eukaryota</taxon>
        <taxon>Viridiplantae</taxon>
        <taxon>Streptophyta</taxon>
        <taxon>Embryophyta</taxon>
        <taxon>Tracheophyta</taxon>
        <taxon>Spermatophyta</taxon>
        <taxon>Magnoliopsida</taxon>
        <taxon>Proteales</taxon>
        <taxon>Nelumbonaceae</taxon>
        <taxon>Nelumbo</taxon>
    </lineage>
</organism>
<reference evidence="1 2" key="1">
    <citation type="journal article" date="2020" name="Mol. Biol. Evol.">
        <title>Distinct Expression and Methylation Patterns for Genes with Different Fates following a Single Whole-Genome Duplication in Flowering Plants.</title>
        <authorList>
            <person name="Shi T."/>
            <person name="Rahmani R.S."/>
            <person name="Gugger P.F."/>
            <person name="Wang M."/>
            <person name="Li H."/>
            <person name="Zhang Y."/>
            <person name="Li Z."/>
            <person name="Wang Q."/>
            <person name="Van de Peer Y."/>
            <person name="Marchal K."/>
            <person name="Chen J."/>
        </authorList>
    </citation>
    <scope>NUCLEOTIDE SEQUENCE [LARGE SCALE GENOMIC DNA]</scope>
    <source>
        <tissue evidence="1">Leaf</tissue>
    </source>
</reference>
<gene>
    <name evidence="1" type="ORF">HUJ06_020961</name>
</gene>
<protein>
    <submittedName>
        <fullName evidence="1">Uncharacterized protein</fullName>
    </submittedName>
</protein>
<dbReference type="EMBL" id="DUZY01000001">
    <property type="protein sequence ID" value="DAD19498.1"/>
    <property type="molecule type" value="Genomic_DNA"/>
</dbReference>
<accession>A0A822XPU6</accession>
<dbReference type="AlphaFoldDB" id="A0A822XPU6"/>
<comment type="caution">
    <text evidence="1">The sequence shown here is derived from an EMBL/GenBank/DDBJ whole genome shotgun (WGS) entry which is preliminary data.</text>
</comment>
<name>A0A822XPU6_NELNU</name>
<proteinExistence type="predicted"/>
<keyword evidence="2" id="KW-1185">Reference proteome</keyword>
<evidence type="ECO:0000313" key="1">
    <source>
        <dbReference type="EMBL" id="DAD19498.1"/>
    </source>
</evidence>
<evidence type="ECO:0000313" key="2">
    <source>
        <dbReference type="Proteomes" id="UP000607653"/>
    </source>
</evidence>
<sequence>MALQIESITFFFKPLRSAGNEMLKIMESGRSFVYLTREALFWFCDFMEKALLDTLVKKWSKMADKGYSFSPETKQNNKGRHLVLIEFFGKVNSKSVCNCVSRWASRTGVG</sequence>
<dbReference type="Proteomes" id="UP000607653">
    <property type="component" value="Unassembled WGS sequence"/>
</dbReference>